<accession>A0A0G3GRK0</accession>
<dbReference type="InterPro" id="IPR026866">
    <property type="entry name" value="CR006_AAA"/>
</dbReference>
<evidence type="ECO:0000313" key="4">
    <source>
        <dbReference type="EMBL" id="AKK01442.1"/>
    </source>
</evidence>
<dbReference type="PANTHER" id="PTHR32182">
    <property type="entry name" value="DNA REPLICATION AND REPAIR PROTEIN RECF"/>
    <property type="match status" value="1"/>
</dbReference>
<dbReference type="InterPro" id="IPR027417">
    <property type="entry name" value="P-loop_NTPase"/>
</dbReference>
<gene>
    <name evidence="4" type="ORF">VM99_26600</name>
</gene>
<proteinExistence type="predicted"/>
<dbReference type="PATRIC" id="fig|587753.11.peg.5471"/>
<feature type="coiled-coil region" evidence="1">
    <location>
        <begin position="490"/>
        <end position="520"/>
    </location>
</feature>
<evidence type="ECO:0000256" key="2">
    <source>
        <dbReference type="SAM" id="MobiDB-lite"/>
    </source>
</evidence>
<dbReference type="AlphaFoldDB" id="A0A0G3GRK0"/>
<evidence type="ECO:0000256" key="1">
    <source>
        <dbReference type="SAM" id="Coils"/>
    </source>
</evidence>
<dbReference type="SUPFAM" id="SSF52540">
    <property type="entry name" value="P-loop containing nucleoside triphosphate hydrolases"/>
    <property type="match status" value="1"/>
</dbReference>
<dbReference type="GO" id="GO:0006302">
    <property type="term" value="P:double-strand break repair"/>
    <property type="evidence" value="ECO:0007669"/>
    <property type="project" value="TreeGrafter"/>
</dbReference>
<dbReference type="GO" id="GO:0000731">
    <property type="term" value="P:DNA synthesis involved in DNA repair"/>
    <property type="evidence" value="ECO:0007669"/>
    <property type="project" value="TreeGrafter"/>
</dbReference>
<dbReference type="EMBL" id="CP011020">
    <property type="protein sequence ID" value="AKK01442.1"/>
    <property type="molecule type" value="Genomic_DNA"/>
</dbReference>
<evidence type="ECO:0000313" key="5">
    <source>
        <dbReference type="Proteomes" id="UP000035212"/>
    </source>
</evidence>
<keyword evidence="1" id="KW-0175">Coiled coil</keyword>
<sequence>MSVLQEVLMWSKGLPAWQGDCVRRLLGQESLTQQDFEDVLALLKADHGITDPQGRIASPLNEDQIPVAIKPTTHIELLAVKNLVNVNAIAPEHSLAFAPQGLTVIYGGNGSGKSGYSRVLKRACRARDQSETIYPNANHPLPVDANARATFSISVNGVGIDVMWTDNQPAPPELSSLSIFDSRCANAYLVNEADYSYVPHGLDVFERLAALQQQLKTAIEQEQREYSVDLTAFSPMQGKTEVGRMIAALSAKTNPDTVQTLGTFSEGELTQHTTIGKSLQENNPKEKANQLRLLAQRISVVAGTALNKSPQVDQDVEQGLRQSVEDYLLAKSAAELAANKFKEQQNLLPGTGGDAWRELFDAARKFALESHPGQDFVSLDPNSPCPLCQQTLNDGATRLARFEEFIQQEAEKTSRARRKAMVEKYTPLTTLDVTIGLDEATHAEIHVLAPKVAADCRAYERALGERRDQLVDAVKSNNWTGITPPSSNPSSGLQALVNQLNQQALNLEQASDEVARIQLQQTYAELEARVLLSKVKDAVINAISRMNHTAILAKCITSLRTNAISTKATQIGETVISTSLQDALNAEFKALGVGGLQVALQSRSGRGKMLHKLKLELPQSRNPKDLLSEGEQRAIALASFLAEVELSESSGGIIFDDPVSSLDHQRRERVAARLVKEAARRQVVVFTHDIYFLCVLAEQADSAGVTALTQSISRRAEGFGVSTPELPFEGKNTTGRIGSLKTRHQHIAKLFRQGEEDEHRRQTVEAYVLLRMAWERAVEEVLLRRVVLRFRKGIETQRLSEVTVDDNDYVQVSAGMSKCSNYAHDKAMAGDVAVPDPDELLNDIQALEAWRLQIETRSTATSRARKSGTPSAPSPPLASTAGEKIEG</sequence>
<organism evidence="4 5">
    <name type="scientific">Pseudomonas chlororaphis</name>
    <dbReference type="NCBI Taxonomy" id="587753"/>
    <lineage>
        <taxon>Bacteria</taxon>
        <taxon>Pseudomonadati</taxon>
        <taxon>Pseudomonadota</taxon>
        <taxon>Gammaproteobacteria</taxon>
        <taxon>Pseudomonadales</taxon>
        <taxon>Pseudomonadaceae</taxon>
        <taxon>Pseudomonas</taxon>
    </lineage>
</organism>
<feature type="region of interest" description="Disordered" evidence="2">
    <location>
        <begin position="858"/>
        <end position="887"/>
    </location>
</feature>
<dbReference type="CDD" id="cd00267">
    <property type="entry name" value="ABC_ATPase"/>
    <property type="match status" value="1"/>
</dbReference>
<name>A0A0G3GRK0_9PSED</name>
<dbReference type="Proteomes" id="UP000035212">
    <property type="component" value="Chromosome"/>
</dbReference>
<reference evidence="5" key="2">
    <citation type="submission" date="2015-03" db="EMBL/GenBank/DDBJ databases">
        <authorList>
            <person name="Deng P."/>
            <person name="Lu S."/>
        </authorList>
    </citation>
    <scope>NUCLEOTIDE SEQUENCE [LARGE SCALE GENOMIC DNA]</scope>
    <source>
        <strain evidence="5">UFB2</strain>
    </source>
</reference>
<dbReference type="Gene3D" id="3.40.50.300">
    <property type="entry name" value="P-loop containing nucleotide triphosphate hydrolases"/>
    <property type="match status" value="1"/>
</dbReference>
<reference evidence="4 5" key="1">
    <citation type="journal article" date="2015" name="Stand. Genomic Sci.">
        <title>Complete genome of Pseudomonas chlororaphis strain UFB2, a soil bacterium with antibacterial activity against bacterial canker pathogen of tomato.</title>
        <authorList>
            <person name="Deng P."/>
            <person name="Wang X."/>
            <person name="Baird S.M."/>
            <person name="Lu S.E."/>
        </authorList>
    </citation>
    <scope>NUCLEOTIDE SEQUENCE [LARGE SCALE GENOMIC DNA]</scope>
    <source>
        <strain evidence="4 5">UFB2</strain>
    </source>
</reference>
<dbReference type="PANTHER" id="PTHR32182:SF0">
    <property type="entry name" value="DNA REPLICATION AND REPAIR PROTEIN RECF"/>
    <property type="match status" value="1"/>
</dbReference>
<feature type="domain" description="Protein CR006 P-loop" evidence="3">
    <location>
        <begin position="380"/>
        <end position="699"/>
    </location>
</feature>
<dbReference type="Pfam" id="PF13166">
    <property type="entry name" value="AAA_13"/>
    <property type="match status" value="1"/>
</dbReference>
<feature type="compositionally biased region" description="Low complexity" evidence="2">
    <location>
        <begin position="867"/>
        <end position="887"/>
    </location>
</feature>
<protein>
    <submittedName>
        <fullName evidence="4">ATPase</fullName>
    </submittedName>
</protein>
<evidence type="ECO:0000259" key="3">
    <source>
        <dbReference type="Pfam" id="PF13166"/>
    </source>
</evidence>